<accession>L8H7G1</accession>
<dbReference type="EMBL" id="KB007904">
    <property type="protein sequence ID" value="ELR21474.1"/>
    <property type="molecule type" value="Genomic_DNA"/>
</dbReference>
<organism evidence="2 3">
    <name type="scientific">Acanthamoeba castellanii (strain ATCC 30010 / Neff)</name>
    <dbReference type="NCBI Taxonomy" id="1257118"/>
    <lineage>
        <taxon>Eukaryota</taxon>
        <taxon>Amoebozoa</taxon>
        <taxon>Discosea</taxon>
        <taxon>Longamoebia</taxon>
        <taxon>Centramoebida</taxon>
        <taxon>Acanthamoebidae</taxon>
        <taxon>Acanthamoeba</taxon>
    </lineage>
</organism>
<evidence type="ECO:0000313" key="2">
    <source>
        <dbReference type="EMBL" id="ELR21474.1"/>
    </source>
</evidence>
<dbReference type="Proteomes" id="UP000011083">
    <property type="component" value="Unassembled WGS sequence"/>
</dbReference>
<sequence length="143" mass="14991">MHHTSHLSIVVSLLIVAGLLNACAASFSPAHSLTGVWYRESVGGGSDDCVTTERLVQSGPNITLLAAPGSQTGWYASLFQGIGVGYGQVPDNGYPMCGETDIVVVVADANLLTVTYMPNPPNDYCPVGYGGAVVKYTRRLTPC</sequence>
<dbReference type="AlphaFoldDB" id="L8H7G1"/>
<feature type="chain" id="PRO_5003990798" evidence="1">
    <location>
        <begin position="26"/>
        <end position="143"/>
    </location>
</feature>
<dbReference type="KEGG" id="acan:ACA1_184200"/>
<reference evidence="2 3" key="1">
    <citation type="journal article" date="2013" name="Genome Biol.">
        <title>Genome of Acanthamoeba castellanii highlights extensive lateral gene transfer and early evolution of tyrosine kinase signaling.</title>
        <authorList>
            <person name="Clarke M."/>
            <person name="Lohan A.J."/>
            <person name="Liu B."/>
            <person name="Lagkouvardos I."/>
            <person name="Roy S."/>
            <person name="Zafar N."/>
            <person name="Bertelli C."/>
            <person name="Schilde C."/>
            <person name="Kianianmomeni A."/>
            <person name="Burglin T.R."/>
            <person name="Frech C."/>
            <person name="Turcotte B."/>
            <person name="Kopec K.O."/>
            <person name="Synnott J.M."/>
            <person name="Choo C."/>
            <person name="Paponov I."/>
            <person name="Finkler A."/>
            <person name="Soon Heng Tan C."/>
            <person name="Hutchins A.P."/>
            <person name="Weinmeier T."/>
            <person name="Rattei T."/>
            <person name="Chu J.S."/>
            <person name="Gimenez G."/>
            <person name="Irimia M."/>
            <person name="Rigden D.J."/>
            <person name="Fitzpatrick D.A."/>
            <person name="Lorenzo-Morales J."/>
            <person name="Bateman A."/>
            <person name="Chiu C.H."/>
            <person name="Tang P."/>
            <person name="Hegemann P."/>
            <person name="Fromm H."/>
            <person name="Raoult D."/>
            <person name="Greub G."/>
            <person name="Miranda-Saavedra D."/>
            <person name="Chen N."/>
            <person name="Nash P."/>
            <person name="Ginger M.L."/>
            <person name="Horn M."/>
            <person name="Schaap P."/>
            <person name="Caler L."/>
            <person name="Loftus B."/>
        </authorList>
    </citation>
    <scope>NUCLEOTIDE SEQUENCE [LARGE SCALE GENOMIC DNA]</scope>
    <source>
        <strain evidence="2 3">Neff</strain>
    </source>
</reference>
<dbReference type="RefSeq" id="XP_004346018.1">
    <property type="nucleotide sequence ID" value="XM_004345968.1"/>
</dbReference>
<name>L8H7G1_ACACF</name>
<evidence type="ECO:0000256" key="1">
    <source>
        <dbReference type="SAM" id="SignalP"/>
    </source>
</evidence>
<gene>
    <name evidence="2" type="ORF">ACA1_184200</name>
</gene>
<protein>
    <submittedName>
        <fullName evidence="2">Uncharacterized protein</fullName>
    </submittedName>
</protein>
<dbReference type="GeneID" id="14922368"/>
<keyword evidence="1" id="KW-0732">Signal</keyword>
<evidence type="ECO:0000313" key="3">
    <source>
        <dbReference type="Proteomes" id="UP000011083"/>
    </source>
</evidence>
<dbReference type="VEuPathDB" id="AmoebaDB:ACA1_184200"/>
<feature type="signal peptide" evidence="1">
    <location>
        <begin position="1"/>
        <end position="25"/>
    </location>
</feature>
<keyword evidence="3" id="KW-1185">Reference proteome</keyword>
<proteinExistence type="predicted"/>